<organism evidence="1 2">
    <name type="scientific">Plakobranchus ocellatus</name>
    <dbReference type="NCBI Taxonomy" id="259542"/>
    <lineage>
        <taxon>Eukaryota</taxon>
        <taxon>Metazoa</taxon>
        <taxon>Spiralia</taxon>
        <taxon>Lophotrochozoa</taxon>
        <taxon>Mollusca</taxon>
        <taxon>Gastropoda</taxon>
        <taxon>Heterobranchia</taxon>
        <taxon>Euthyneura</taxon>
        <taxon>Panpulmonata</taxon>
        <taxon>Sacoglossa</taxon>
        <taxon>Placobranchoidea</taxon>
        <taxon>Plakobranchidae</taxon>
        <taxon>Plakobranchus</taxon>
    </lineage>
</organism>
<evidence type="ECO:0000313" key="2">
    <source>
        <dbReference type="Proteomes" id="UP000735302"/>
    </source>
</evidence>
<name>A0AAV3XVN2_9GAST</name>
<sequence length="84" mass="9929">MTTAPYPVALERHFFKTQAKEAEEEADERKRMVCQYPRVDEKPFSDDWDKWNGLVCTPVRIKDTEQSKAEQMQNDGTYMQEILV</sequence>
<dbReference type="EMBL" id="BLXT01000641">
    <property type="protein sequence ID" value="GFN79055.1"/>
    <property type="molecule type" value="Genomic_DNA"/>
</dbReference>
<proteinExistence type="predicted"/>
<reference evidence="1 2" key="1">
    <citation type="journal article" date="2021" name="Elife">
        <title>Chloroplast acquisition without the gene transfer in kleptoplastic sea slugs, Plakobranchus ocellatus.</title>
        <authorList>
            <person name="Maeda T."/>
            <person name="Takahashi S."/>
            <person name="Yoshida T."/>
            <person name="Shimamura S."/>
            <person name="Takaki Y."/>
            <person name="Nagai Y."/>
            <person name="Toyoda A."/>
            <person name="Suzuki Y."/>
            <person name="Arimoto A."/>
            <person name="Ishii H."/>
            <person name="Satoh N."/>
            <person name="Nishiyama T."/>
            <person name="Hasebe M."/>
            <person name="Maruyama T."/>
            <person name="Minagawa J."/>
            <person name="Obokata J."/>
            <person name="Shigenobu S."/>
        </authorList>
    </citation>
    <scope>NUCLEOTIDE SEQUENCE [LARGE SCALE GENOMIC DNA]</scope>
</reference>
<dbReference type="AlphaFoldDB" id="A0AAV3XVN2"/>
<gene>
    <name evidence="1" type="ORF">PoB_000556100</name>
</gene>
<comment type="caution">
    <text evidence="1">The sequence shown here is derived from an EMBL/GenBank/DDBJ whole genome shotgun (WGS) entry which is preliminary data.</text>
</comment>
<accession>A0AAV3XVN2</accession>
<protein>
    <submittedName>
        <fullName evidence="1">Uncharacterized protein</fullName>
    </submittedName>
</protein>
<dbReference type="Proteomes" id="UP000735302">
    <property type="component" value="Unassembled WGS sequence"/>
</dbReference>
<evidence type="ECO:0000313" key="1">
    <source>
        <dbReference type="EMBL" id="GFN79055.1"/>
    </source>
</evidence>
<keyword evidence="2" id="KW-1185">Reference proteome</keyword>